<dbReference type="GO" id="GO:0016301">
    <property type="term" value="F:kinase activity"/>
    <property type="evidence" value="ECO:0007669"/>
    <property type="project" value="InterPro"/>
</dbReference>
<dbReference type="PANTHER" id="PTHR39426:SF1">
    <property type="entry name" value="HOMOLOGY TO DEATH-ON-CURING PROTEIN OF PHAGE P1"/>
    <property type="match status" value="1"/>
</dbReference>
<dbReference type="Pfam" id="PF02661">
    <property type="entry name" value="Fic"/>
    <property type="match status" value="1"/>
</dbReference>
<dbReference type="InterPro" id="IPR053737">
    <property type="entry name" value="Type_II_TA_Toxin"/>
</dbReference>
<dbReference type="PIRSF" id="PIRSF018297">
    <property type="entry name" value="Doc"/>
    <property type="match status" value="1"/>
</dbReference>
<organism evidence="2 3">
    <name type="scientific">Methylobacterium mesophilicum SR1.6/6</name>
    <dbReference type="NCBI Taxonomy" id="908290"/>
    <lineage>
        <taxon>Bacteria</taxon>
        <taxon>Pseudomonadati</taxon>
        <taxon>Pseudomonadota</taxon>
        <taxon>Alphaproteobacteria</taxon>
        <taxon>Hyphomicrobiales</taxon>
        <taxon>Methylobacteriaceae</taxon>
        <taxon>Methylobacterium</taxon>
    </lineage>
</organism>
<name>A0A6B9FKB1_9HYPH</name>
<evidence type="ECO:0000259" key="1">
    <source>
        <dbReference type="PROSITE" id="PS51459"/>
    </source>
</evidence>
<dbReference type="PROSITE" id="PS51459">
    <property type="entry name" value="FIDO"/>
    <property type="match status" value="1"/>
</dbReference>
<gene>
    <name evidence="2" type="ORF">MMSR116_13700</name>
</gene>
<dbReference type="OrthoDB" id="9802752at2"/>
<dbReference type="Proteomes" id="UP000012488">
    <property type="component" value="Chromosome"/>
</dbReference>
<dbReference type="InterPro" id="IPR003812">
    <property type="entry name" value="Fido"/>
</dbReference>
<evidence type="ECO:0000313" key="2">
    <source>
        <dbReference type="EMBL" id="QGY02817.1"/>
    </source>
</evidence>
<dbReference type="PANTHER" id="PTHR39426">
    <property type="entry name" value="HOMOLOGY TO DEATH-ON-CURING PROTEIN OF PHAGE P1"/>
    <property type="match status" value="1"/>
</dbReference>
<dbReference type="KEGG" id="mmes:MMSR116_13700"/>
<reference evidence="2 3" key="2">
    <citation type="journal article" date="2013" name="Genome Announc.">
        <title>Draft Genome Sequence of Methylobacterium mesophilicum Strain SR1.6/6, Isolated from Citrus sinensis.</title>
        <authorList>
            <person name="Marinho Almeida D."/>
            <person name="Dini-Andreote F."/>
            <person name="Camargo Neves A.A."/>
            <person name="Juca Ramos R.T."/>
            <person name="Andreote F.D."/>
            <person name="Carneiro A.R."/>
            <person name="Oliveira de Souza Lima A."/>
            <person name="Caracciolo Gomes de Sa P.H."/>
            <person name="Ribeiro Barbosa M.S."/>
            <person name="Araujo W.L."/>
            <person name="Silva A."/>
        </authorList>
    </citation>
    <scope>NUCLEOTIDE SEQUENCE [LARGE SCALE GENOMIC DNA]</scope>
    <source>
        <strain evidence="2 3">SR1.6/6</strain>
    </source>
</reference>
<dbReference type="RefSeq" id="WP_010682607.1">
    <property type="nucleotide sequence ID" value="NZ_CP043538.1"/>
</dbReference>
<dbReference type="NCBIfam" id="TIGR01550">
    <property type="entry name" value="DOC_P1"/>
    <property type="match status" value="1"/>
</dbReference>
<proteinExistence type="predicted"/>
<accession>A0A6B9FKB1</accession>
<protein>
    <submittedName>
        <fullName evidence="2">Type II toxin-antitoxin system death-on-curing family toxin</fullName>
    </submittedName>
</protein>
<dbReference type="InterPro" id="IPR006440">
    <property type="entry name" value="Doc"/>
</dbReference>
<reference evidence="2 3" key="1">
    <citation type="journal article" date="2012" name="Genet. Mol. Biol.">
        <title>Analysis of 16S rRNA and mxaF genes revealing insights into Methylobacterium niche-specific plant association.</title>
        <authorList>
            <person name="Dourado M.N."/>
            <person name="Andreote F.D."/>
            <person name="Dini-Andreote F."/>
            <person name="Conti R."/>
            <person name="Araujo J.M."/>
            <person name="Araujo W.L."/>
        </authorList>
    </citation>
    <scope>NUCLEOTIDE SEQUENCE [LARGE SCALE GENOMIC DNA]</scope>
    <source>
        <strain evidence="2 3">SR1.6/6</strain>
    </source>
</reference>
<dbReference type="AlphaFoldDB" id="A0A6B9FKB1"/>
<dbReference type="Gene3D" id="1.20.120.1870">
    <property type="entry name" value="Fic/DOC protein, Fido domain"/>
    <property type="match status" value="1"/>
</dbReference>
<evidence type="ECO:0000313" key="3">
    <source>
        <dbReference type="Proteomes" id="UP000012488"/>
    </source>
</evidence>
<feature type="domain" description="Fido" evidence="1">
    <location>
        <begin position="6"/>
        <end position="120"/>
    </location>
</feature>
<sequence>MSEPRWLTSEVHVAHERQLVRFGGPAGLHDENALESALALPINRWRYEEADLASLAAAFGLARNHASVDGNKRIAFVAMMLFLRLNNVRFAPDQAQATVAILGLAAGEIDGAGLTCWIRDNWPT</sequence>
<dbReference type="EMBL" id="CP043538">
    <property type="protein sequence ID" value="QGY02817.1"/>
    <property type="molecule type" value="Genomic_DNA"/>
</dbReference>